<dbReference type="Proteomes" id="UP000054925">
    <property type="component" value="Unassembled WGS sequence"/>
</dbReference>
<gene>
    <name evidence="3" type="ORF">AWB67_07330</name>
</gene>
<evidence type="ECO:0000313" key="3">
    <source>
        <dbReference type="EMBL" id="SAL87023.1"/>
    </source>
</evidence>
<name>A0A158L237_9BURK</name>
<dbReference type="Pfam" id="PF21217">
    <property type="entry name" value="PaaA2"/>
    <property type="match status" value="1"/>
</dbReference>
<organism evidence="3 4">
    <name type="scientific">Caballeronia terrestris</name>
    <dbReference type="NCBI Taxonomy" id="1226301"/>
    <lineage>
        <taxon>Bacteria</taxon>
        <taxon>Pseudomonadati</taxon>
        <taxon>Pseudomonadota</taxon>
        <taxon>Betaproteobacteria</taxon>
        <taxon>Burkholderiales</taxon>
        <taxon>Burkholderiaceae</taxon>
        <taxon>Caballeronia</taxon>
    </lineage>
</organism>
<evidence type="ECO:0000256" key="1">
    <source>
        <dbReference type="SAM" id="MobiDB-lite"/>
    </source>
</evidence>
<feature type="region of interest" description="Disordered" evidence="1">
    <location>
        <begin position="145"/>
        <end position="182"/>
    </location>
</feature>
<dbReference type="AlphaFoldDB" id="A0A158L237"/>
<protein>
    <recommendedName>
        <fullName evidence="2">Stability determinant domain-containing protein</fullName>
    </recommendedName>
</protein>
<dbReference type="InterPro" id="IPR048851">
    <property type="entry name" value="PaaA2_dom"/>
</dbReference>
<evidence type="ECO:0000259" key="2">
    <source>
        <dbReference type="Pfam" id="PF21217"/>
    </source>
</evidence>
<dbReference type="EMBL" id="FCOL02000292">
    <property type="protein sequence ID" value="SAL87023.1"/>
    <property type="molecule type" value="Genomic_DNA"/>
</dbReference>
<accession>A0A158L237</accession>
<feature type="compositionally biased region" description="Basic residues" evidence="1">
    <location>
        <begin position="170"/>
        <end position="182"/>
    </location>
</feature>
<proteinExistence type="predicted"/>
<dbReference type="Gene3D" id="6.20.450.20">
    <property type="match status" value="1"/>
</dbReference>
<keyword evidence="4" id="KW-1185">Reference proteome</keyword>
<reference evidence="3" key="1">
    <citation type="submission" date="2016-01" db="EMBL/GenBank/DDBJ databases">
        <authorList>
            <person name="Peeters C."/>
        </authorList>
    </citation>
    <scope>NUCLEOTIDE SEQUENCE [LARGE SCALE GENOMIC DNA]</scope>
    <source>
        <strain evidence="3">LMG 22937</strain>
    </source>
</reference>
<comment type="caution">
    <text evidence="3">The sequence shown here is derived from an EMBL/GenBank/DDBJ whole genome shotgun (WGS) entry which is preliminary data.</text>
</comment>
<feature type="domain" description="Stability determinant" evidence="2">
    <location>
        <begin position="133"/>
        <end position="160"/>
    </location>
</feature>
<sequence>MTSIDTYDSHAIHMLLLVVETSSNERMMKTLDVSQATAAAEAGGVLNAVLRADGAQFFIELETRTAGTAVLVTSNNRRPRAFRNPIKALEVIRDLGVQNGRFSLEAWRPDEAEVDRQSRPDRAEAMKQTHSNAAAYEKWFREQVQESLDDPRPNVQHAQVQKEMADKKAALRKRISARGAKS</sequence>
<evidence type="ECO:0000313" key="4">
    <source>
        <dbReference type="Proteomes" id="UP000054925"/>
    </source>
</evidence>